<dbReference type="AlphaFoldDB" id="A0A0G2HR41"/>
<evidence type="ECO:0000313" key="8">
    <source>
        <dbReference type="EMBL" id="KKZ60458.1"/>
    </source>
</evidence>
<comment type="caution">
    <text evidence="8">The sequence shown here is derived from an EMBL/GenBank/DDBJ whole genome shotgun (WGS) entry which is preliminary data.</text>
</comment>
<dbReference type="GO" id="GO:0043161">
    <property type="term" value="P:proteasome-mediated ubiquitin-dependent protein catabolic process"/>
    <property type="evidence" value="ECO:0007669"/>
    <property type="project" value="TreeGrafter"/>
</dbReference>
<organism evidence="8 9">
    <name type="scientific">[Emmonsia] crescens</name>
    <dbReference type="NCBI Taxonomy" id="73230"/>
    <lineage>
        <taxon>Eukaryota</taxon>
        <taxon>Fungi</taxon>
        <taxon>Dikarya</taxon>
        <taxon>Ascomycota</taxon>
        <taxon>Pezizomycotina</taxon>
        <taxon>Eurotiomycetes</taxon>
        <taxon>Eurotiomycetidae</taxon>
        <taxon>Onygenales</taxon>
        <taxon>Ajellomycetaceae</taxon>
        <taxon>Emergomyces</taxon>
    </lineage>
</organism>
<dbReference type="Pfam" id="PF00400">
    <property type="entry name" value="WD40"/>
    <property type="match status" value="4"/>
</dbReference>
<feature type="region of interest" description="Disordered" evidence="7">
    <location>
        <begin position="170"/>
        <end position="190"/>
    </location>
</feature>
<dbReference type="PROSITE" id="PS50082">
    <property type="entry name" value="WD_REPEATS_2"/>
    <property type="match status" value="2"/>
</dbReference>
<feature type="compositionally biased region" description="Polar residues" evidence="7">
    <location>
        <begin position="1"/>
        <end position="10"/>
    </location>
</feature>
<dbReference type="InterPro" id="IPR015943">
    <property type="entry name" value="WD40/YVTN_repeat-like_dom_sf"/>
</dbReference>
<feature type="region of interest" description="Disordered" evidence="7">
    <location>
        <begin position="1"/>
        <end position="59"/>
    </location>
</feature>
<keyword evidence="3" id="KW-0677">Repeat</keyword>
<evidence type="ECO:0000256" key="7">
    <source>
        <dbReference type="SAM" id="MobiDB-lite"/>
    </source>
</evidence>
<keyword evidence="4" id="KW-0833">Ubl conjugation pathway</keyword>
<evidence type="ECO:0000256" key="5">
    <source>
        <dbReference type="ARBA" id="ARBA00038344"/>
    </source>
</evidence>
<dbReference type="GO" id="GO:0005634">
    <property type="term" value="C:nucleus"/>
    <property type="evidence" value="ECO:0007669"/>
    <property type="project" value="TreeGrafter"/>
</dbReference>
<feature type="compositionally biased region" description="Low complexity" evidence="7">
    <location>
        <begin position="128"/>
        <end position="140"/>
    </location>
</feature>
<name>A0A0G2HR41_9EURO</name>
<gene>
    <name evidence="8" type="ORF">EMCG_00744</name>
</gene>
<dbReference type="GO" id="GO:0030674">
    <property type="term" value="F:protein-macromolecule adaptor activity"/>
    <property type="evidence" value="ECO:0007669"/>
    <property type="project" value="TreeGrafter"/>
</dbReference>
<dbReference type="EMBL" id="LCZI01001536">
    <property type="protein sequence ID" value="KKZ60458.1"/>
    <property type="molecule type" value="Genomic_DNA"/>
</dbReference>
<dbReference type="PROSITE" id="PS50294">
    <property type="entry name" value="WD_REPEATS_REGION"/>
    <property type="match status" value="1"/>
</dbReference>
<evidence type="ECO:0000256" key="2">
    <source>
        <dbReference type="ARBA" id="ARBA00022574"/>
    </source>
</evidence>
<dbReference type="InterPro" id="IPR001680">
    <property type="entry name" value="WD40_rpt"/>
</dbReference>
<dbReference type="PANTHER" id="PTHR22852:SF0">
    <property type="entry name" value="DENTICLELESS PROTEIN HOMOLOG"/>
    <property type="match status" value="1"/>
</dbReference>
<dbReference type="InterPro" id="IPR051865">
    <property type="entry name" value="WD-repeat_CDT2_adapter"/>
</dbReference>
<feature type="compositionally biased region" description="Basic residues" evidence="7">
    <location>
        <begin position="640"/>
        <end position="649"/>
    </location>
</feature>
<feature type="repeat" description="WD" evidence="6">
    <location>
        <begin position="295"/>
        <end position="336"/>
    </location>
</feature>
<proteinExistence type="inferred from homology"/>
<sequence>MESLPGSSCSLYVRSDPPEGSQDTIPSSPPRFNAPTIPSSPPRTKTKKPPPVTPRSFKRFFTPRSVLGALSSGGNDRPNRHILKDICSPALNRLGPAFARISDGPQDGSAKSSTHDVLSTPRKKRKLSFSSSPPLQSSPLRRVRIAPSILHNDIDSSPSRPKLDEIGFQSEPQLEAPKPKQHTLPPAPLRRSNVLQTSGQFFMCSLSGNRSRTLTHRYNYGKAWRDEISDFYSLPDDLHQCSYRDQRGERLTLPFCAVSCHTNSLVAIGDEEGGVRILDSAKNEKPGFSKTYLSFQPHTNSIMDLEFSSDDRLLATASGDQTSRIIDMPTQTAIYCLSKHTSSVKRVQFQPASNDNVVATCSRDGSVNIWDLRYKAFERPAMQLRCSLASDIDDSTRVSSIKMKYPQVSNSIWPAHAEKPRSKTGSEAEALARRDDISVTSIAFLHPGRENLFVTSSESNACVRLWDLRTTYSLRRKTPVPLAITRQPESHEKYRQFGLTSMAFSGDGSRLYTLCRDGTVYAYSTPHLTLGSCPEMVQSSLGFRRFPADEAKPGLGPLYGFRHPRLQVATFFVKLAVRRAVNDKSEILAVGSSDNCAILFPTNERYLTSPSSLSSSSSFSPSYSPALINTSPNQTASWPPHRHNLRRSHSSSVGLSGRLEDAIPIYQHGAALVEGHKKEVSGVSWTHGGELITVSDDLHARCWREGPEARDLRVRGDSEGRRWHCGWADAKDSGDDEDE</sequence>
<dbReference type="OrthoDB" id="2096344at2759"/>
<dbReference type="InterPro" id="IPR019775">
    <property type="entry name" value="WD40_repeat_CS"/>
</dbReference>
<reference evidence="9" key="1">
    <citation type="journal article" date="2015" name="PLoS Genet.">
        <title>The dynamic genome and transcriptome of the human fungal pathogen Blastomyces and close relative Emmonsia.</title>
        <authorList>
            <person name="Munoz J.F."/>
            <person name="Gauthier G.M."/>
            <person name="Desjardins C.A."/>
            <person name="Gallo J.E."/>
            <person name="Holder J."/>
            <person name="Sullivan T.D."/>
            <person name="Marty A.J."/>
            <person name="Carmen J.C."/>
            <person name="Chen Z."/>
            <person name="Ding L."/>
            <person name="Gujja S."/>
            <person name="Magrini V."/>
            <person name="Misas E."/>
            <person name="Mitreva M."/>
            <person name="Priest M."/>
            <person name="Saif S."/>
            <person name="Whiston E.A."/>
            <person name="Young S."/>
            <person name="Zeng Q."/>
            <person name="Goldman W.E."/>
            <person name="Mardis E.R."/>
            <person name="Taylor J.W."/>
            <person name="McEwen J.G."/>
            <person name="Clay O.K."/>
            <person name="Klein B.S."/>
            <person name="Cuomo C.A."/>
        </authorList>
    </citation>
    <scope>NUCLEOTIDE SEQUENCE [LARGE SCALE GENOMIC DNA]</scope>
    <source>
        <strain evidence="9">UAMH 3008</strain>
    </source>
</reference>
<feature type="region of interest" description="Disordered" evidence="7">
    <location>
        <begin position="98"/>
        <end position="143"/>
    </location>
</feature>
<keyword evidence="2 6" id="KW-0853">WD repeat</keyword>
<dbReference type="SMART" id="SM00320">
    <property type="entry name" value="WD40"/>
    <property type="match status" value="6"/>
</dbReference>
<evidence type="ECO:0000313" key="9">
    <source>
        <dbReference type="Proteomes" id="UP000034164"/>
    </source>
</evidence>
<dbReference type="Proteomes" id="UP000034164">
    <property type="component" value="Unassembled WGS sequence"/>
</dbReference>
<comment type="similarity">
    <text evidence="5">Belongs to the WD repeat cdt2 family.</text>
</comment>
<feature type="repeat" description="WD" evidence="6">
    <location>
        <begin position="337"/>
        <end position="373"/>
    </location>
</feature>
<feature type="region of interest" description="Disordered" evidence="7">
    <location>
        <begin position="630"/>
        <end position="652"/>
    </location>
</feature>
<evidence type="ECO:0000256" key="6">
    <source>
        <dbReference type="PROSITE-ProRule" id="PRU00221"/>
    </source>
</evidence>
<comment type="pathway">
    <text evidence="1">Protein modification; protein ubiquitination.</text>
</comment>
<dbReference type="PANTHER" id="PTHR22852">
    <property type="entry name" value="LETHAL 2 DENTICLELESS PROTEIN RETINOIC ACID-REGULATED NUCLEAR MATRIX-ASSOCIATED PROTEIN"/>
    <property type="match status" value="1"/>
</dbReference>
<dbReference type="SUPFAM" id="SSF50978">
    <property type="entry name" value="WD40 repeat-like"/>
    <property type="match status" value="1"/>
</dbReference>
<evidence type="ECO:0000256" key="3">
    <source>
        <dbReference type="ARBA" id="ARBA00022737"/>
    </source>
</evidence>
<evidence type="ECO:0000256" key="4">
    <source>
        <dbReference type="ARBA" id="ARBA00022786"/>
    </source>
</evidence>
<protein>
    <submittedName>
        <fullName evidence="8">Uncharacterized protein</fullName>
    </submittedName>
</protein>
<dbReference type="InterPro" id="IPR036322">
    <property type="entry name" value="WD40_repeat_dom_sf"/>
</dbReference>
<dbReference type="VEuPathDB" id="FungiDB:EMCG_00744"/>
<evidence type="ECO:0000256" key="1">
    <source>
        <dbReference type="ARBA" id="ARBA00004906"/>
    </source>
</evidence>
<dbReference type="PROSITE" id="PS00678">
    <property type="entry name" value="WD_REPEATS_1"/>
    <property type="match status" value="1"/>
</dbReference>
<accession>A0A0G2HR41</accession>
<dbReference type="Gene3D" id="2.130.10.10">
    <property type="entry name" value="YVTN repeat-like/Quinoprotein amine dehydrogenase"/>
    <property type="match status" value="2"/>
</dbReference>